<reference evidence="12" key="1">
    <citation type="journal article" date="2022" name="Proc. Natl. Acad. Sci. U.S.A.">
        <title>Life cycle and functional genomics of the unicellular red alga Galdieria for elucidating algal and plant evolution and industrial use.</title>
        <authorList>
            <person name="Hirooka S."/>
            <person name="Itabashi T."/>
            <person name="Ichinose T.M."/>
            <person name="Onuma R."/>
            <person name="Fujiwara T."/>
            <person name="Yamashita S."/>
            <person name="Jong L.W."/>
            <person name="Tomita R."/>
            <person name="Iwane A.H."/>
            <person name="Miyagishima S.Y."/>
        </authorList>
    </citation>
    <scope>NUCLEOTIDE SEQUENCE</scope>
    <source>
        <strain evidence="12">NBRC 102759</strain>
    </source>
</reference>
<evidence type="ECO:0000256" key="7">
    <source>
        <dbReference type="ARBA" id="ARBA00023136"/>
    </source>
</evidence>
<sequence>MTQSPPVTVIVLVFVGVIITAIVLIILFAFACRFVRDSANASNVSNISLFGVPSSSIRRLRGLSKEEIERACPLVIYRGPHNLLVDVNQDKKEYQEEGRQLEVSHVSPPLVVLPHSVQVKDNTSSEEEGNIPGSSEENSFGDSRKSYGYGKYRVPDGICAVCLEEVTLGTYLRMLHCRHAFHDTCITHWLLCANRCPLCNCPAYERPVEATDAEQVAVNNAPDTVVAISSNQEDLARSISVTDQELVMSLRRQSTRPASRASRLWRFIRFGPYATASENLAA</sequence>
<keyword evidence="13" id="KW-1185">Reference proteome</keyword>
<keyword evidence="7 10" id="KW-0472">Membrane</keyword>
<name>A0A9C7Q1P1_9RHOD</name>
<gene>
    <name evidence="12" type="ORF">GpartN1_g6639.t1</name>
</gene>
<reference evidence="12" key="2">
    <citation type="submission" date="2022-01" db="EMBL/GenBank/DDBJ databases">
        <authorList>
            <person name="Hirooka S."/>
            <person name="Miyagishima S.Y."/>
        </authorList>
    </citation>
    <scope>NUCLEOTIDE SEQUENCE</scope>
    <source>
        <strain evidence="12">NBRC 102759</strain>
    </source>
</reference>
<accession>A0A9C7Q1P1</accession>
<dbReference type="PROSITE" id="PS50089">
    <property type="entry name" value="ZF_RING_2"/>
    <property type="match status" value="1"/>
</dbReference>
<evidence type="ECO:0000256" key="6">
    <source>
        <dbReference type="ARBA" id="ARBA00022989"/>
    </source>
</evidence>
<evidence type="ECO:0000256" key="8">
    <source>
        <dbReference type="PROSITE-ProRule" id="PRU00175"/>
    </source>
</evidence>
<evidence type="ECO:0000313" key="13">
    <source>
        <dbReference type="Proteomes" id="UP001061958"/>
    </source>
</evidence>
<dbReference type="Proteomes" id="UP001061958">
    <property type="component" value="Unassembled WGS sequence"/>
</dbReference>
<evidence type="ECO:0000256" key="2">
    <source>
        <dbReference type="ARBA" id="ARBA00022692"/>
    </source>
</evidence>
<keyword evidence="5" id="KW-0862">Zinc</keyword>
<feature type="transmembrane region" description="Helical" evidence="10">
    <location>
        <begin position="6"/>
        <end position="30"/>
    </location>
</feature>
<evidence type="ECO:0000313" key="12">
    <source>
        <dbReference type="EMBL" id="GJQ14848.1"/>
    </source>
</evidence>
<feature type="domain" description="RING-type" evidence="11">
    <location>
        <begin position="159"/>
        <end position="200"/>
    </location>
</feature>
<keyword evidence="4 8" id="KW-0863">Zinc-finger</keyword>
<keyword evidence="3" id="KW-0479">Metal-binding</keyword>
<dbReference type="PANTHER" id="PTHR46539">
    <property type="entry name" value="E3 UBIQUITIN-PROTEIN LIGASE ATL42"/>
    <property type="match status" value="1"/>
</dbReference>
<dbReference type="SUPFAM" id="SSF57850">
    <property type="entry name" value="RING/U-box"/>
    <property type="match status" value="1"/>
</dbReference>
<dbReference type="AlphaFoldDB" id="A0A9C7Q1P1"/>
<keyword evidence="6 10" id="KW-1133">Transmembrane helix</keyword>
<evidence type="ECO:0000256" key="10">
    <source>
        <dbReference type="SAM" id="Phobius"/>
    </source>
</evidence>
<dbReference type="OrthoDB" id="8062037at2759"/>
<evidence type="ECO:0000256" key="3">
    <source>
        <dbReference type="ARBA" id="ARBA00022723"/>
    </source>
</evidence>
<dbReference type="Gene3D" id="3.30.40.10">
    <property type="entry name" value="Zinc/RING finger domain, C3HC4 (zinc finger)"/>
    <property type="match status" value="1"/>
</dbReference>
<proteinExistence type="predicted"/>
<keyword evidence="2 10" id="KW-0812">Transmembrane</keyword>
<evidence type="ECO:0000256" key="5">
    <source>
        <dbReference type="ARBA" id="ARBA00022833"/>
    </source>
</evidence>
<dbReference type="GO" id="GO:0008270">
    <property type="term" value="F:zinc ion binding"/>
    <property type="evidence" value="ECO:0007669"/>
    <property type="project" value="UniProtKB-KW"/>
</dbReference>
<comment type="caution">
    <text evidence="12">The sequence shown here is derived from an EMBL/GenBank/DDBJ whole genome shotgun (WGS) entry which is preliminary data.</text>
</comment>
<dbReference type="GO" id="GO:0016020">
    <property type="term" value="C:membrane"/>
    <property type="evidence" value="ECO:0007669"/>
    <property type="project" value="UniProtKB-SubCell"/>
</dbReference>
<dbReference type="EMBL" id="BQMJ01000060">
    <property type="protein sequence ID" value="GJQ14848.1"/>
    <property type="molecule type" value="Genomic_DNA"/>
</dbReference>
<dbReference type="PANTHER" id="PTHR46539:SF1">
    <property type="entry name" value="E3 UBIQUITIN-PROTEIN LIGASE ATL42"/>
    <property type="match status" value="1"/>
</dbReference>
<evidence type="ECO:0000256" key="1">
    <source>
        <dbReference type="ARBA" id="ARBA00004370"/>
    </source>
</evidence>
<dbReference type="Pfam" id="PF13639">
    <property type="entry name" value="zf-RING_2"/>
    <property type="match status" value="1"/>
</dbReference>
<protein>
    <recommendedName>
        <fullName evidence="11">RING-type domain-containing protein</fullName>
    </recommendedName>
</protein>
<evidence type="ECO:0000256" key="4">
    <source>
        <dbReference type="ARBA" id="ARBA00022771"/>
    </source>
</evidence>
<dbReference type="InterPro" id="IPR013083">
    <property type="entry name" value="Znf_RING/FYVE/PHD"/>
</dbReference>
<organism evidence="12 13">
    <name type="scientific">Galdieria partita</name>
    <dbReference type="NCBI Taxonomy" id="83374"/>
    <lineage>
        <taxon>Eukaryota</taxon>
        <taxon>Rhodophyta</taxon>
        <taxon>Bangiophyceae</taxon>
        <taxon>Galdieriales</taxon>
        <taxon>Galdieriaceae</taxon>
        <taxon>Galdieria</taxon>
    </lineage>
</organism>
<evidence type="ECO:0000256" key="9">
    <source>
        <dbReference type="SAM" id="MobiDB-lite"/>
    </source>
</evidence>
<comment type="subcellular location">
    <subcellularLocation>
        <location evidence="1">Membrane</location>
    </subcellularLocation>
</comment>
<dbReference type="SMART" id="SM00184">
    <property type="entry name" value="RING"/>
    <property type="match status" value="1"/>
</dbReference>
<evidence type="ECO:0000259" key="11">
    <source>
        <dbReference type="PROSITE" id="PS50089"/>
    </source>
</evidence>
<feature type="region of interest" description="Disordered" evidence="9">
    <location>
        <begin position="120"/>
        <end position="142"/>
    </location>
</feature>
<dbReference type="InterPro" id="IPR001841">
    <property type="entry name" value="Znf_RING"/>
</dbReference>
<feature type="compositionally biased region" description="Polar residues" evidence="9">
    <location>
        <begin position="132"/>
        <end position="141"/>
    </location>
</feature>